<dbReference type="GeneID" id="92835715"/>
<dbReference type="SUPFAM" id="SSF52218">
    <property type="entry name" value="Flavoproteins"/>
    <property type="match status" value="1"/>
</dbReference>
<dbReference type="Proteomes" id="UP000013190">
    <property type="component" value="Unassembled WGS sequence"/>
</dbReference>
<sequence>MSAVTSIRPLKLVAVTGAPNSPSKTETLVNAILAQLQQHIQVDVQYIRLSQIGHLLNGAARRDLLAEEVQSALDLIEAADALVVASPVYRASYTGLFKHLFDYIDQFALVDKPVLLAATGGSERHALVLEHQFRPLFSFFQSHTLPIGVFATDKDFENYQVVNPLLLERIELAVTRAIPQFLFASKLKVNPTIHDDFEIKLHQVLATQPHSVFLQHVQNLNFASSNTIATSFVNT</sequence>
<dbReference type="InterPro" id="IPR005025">
    <property type="entry name" value="FMN_Rdtase-like_dom"/>
</dbReference>
<comment type="caution">
    <text evidence="6">The sequence shown here is derived from an EMBL/GenBank/DDBJ whole genome shotgun (WGS) entry which is preliminary data.</text>
</comment>
<comment type="similarity">
    <text evidence="1">Belongs to the SsuE family.</text>
</comment>
<proteinExistence type="inferred from homology"/>
<dbReference type="EMBL" id="APOJ01000025">
    <property type="protein sequence ID" value="ENU26790.1"/>
    <property type="molecule type" value="Genomic_DNA"/>
</dbReference>
<evidence type="ECO:0000256" key="4">
    <source>
        <dbReference type="ARBA" id="ARBA00023002"/>
    </source>
</evidence>
<dbReference type="Pfam" id="PF03358">
    <property type="entry name" value="FMN_red"/>
    <property type="match status" value="1"/>
</dbReference>
<dbReference type="PANTHER" id="PTHR43408">
    <property type="entry name" value="FMN REDUCTASE (NADPH)"/>
    <property type="match status" value="1"/>
</dbReference>
<protein>
    <submittedName>
        <fullName evidence="6">FMN reductase</fullName>
    </submittedName>
</protein>
<dbReference type="InterPro" id="IPR029039">
    <property type="entry name" value="Flavoprotein-like_sf"/>
</dbReference>
<organism evidence="6 7">
    <name type="scientific">Acinetobacter modestus</name>
    <dbReference type="NCBI Taxonomy" id="1776740"/>
    <lineage>
        <taxon>Bacteria</taxon>
        <taxon>Pseudomonadati</taxon>
        <taxon>Pseudomonadota</taxon>
        <taxon>Gammaproteobacteria</taxon>
        <taxon>Moraxellales</taxon>
        <taxon>Moraxellaceae</taxon>
        <taxon>Acinetobacter</taxon>
    </lineage>
</organism>
<reference evidence="7" key="1">
    <citation type="submission" date="2013-02" db="EMBL/GenBank/DDBJ databases">
        <title>The Genome Sequence of Acinetobacter sp. NIPH 236.</title>
        <authorList>
            <consortium name="The Broad Institute Genome Sequencing Platform"/>
            <consortium name="The Broad Institute Genome Sequencing Center for Infectious Disease"/>
            <person name="Cerqueira G."/>
            <person name="Feldgarden M."/>
            <person name="Courvalin P."/>
            <person name="Perichon B."/>
            <person name="Grillot-Courvalin C."/>
            <person name="Clermont D."/>
            <person name="Rocha E."/>
            <person name="Yoon E.-J."/>
            <person name="Nemec A."/>
            <person name="Walker B."/>
            <person name="Young S.K."/>
            <person name="Zeng Q."/>
            <person name="Gargeya S."/>
            <person name="Fitzgerald M."/>
            <person name="Haas B."/>
            <person name="Abouelleil A."/>
            <person name="Alvarado L."/>
            <person name="Arachchi H.M."/>
            <person name="Berlin A.M."/>
            <person name="Chapman S.B."/>
            <person name="Dewar J."/>
            <person name="Goldberg J."/>
            <person name="Griggs A."/>
            <person name="Gujja S."/>
            <person name="Hansen M."/>
            <person name="Howarth C."/>
            <person name="Imamovic A."/>
            <person name="Larimer J."/>
            <person name="McCowan C."/>
            <person name="Murphy C."/>
            <person name="Neiman D."/>
            <person name="Pearson M."/>
            <person name="Priest M."/>
            <person name="Roberts A."/>
            <person name="Saif S."/>
            <person name="Shea T."/>
            <person name="Sisk P."/>
            <person name="Sykes S."/>
            <person name="Wortman J."/>
            <person name="Nusbaum C."/>
            <person name="Birren B."/>
        </authorList>
    </citation>
    <scope>NUCLEOTIDE SEQUENCE [LARGE SCALE GENOMIC DNA]</scope>
    <source>
        <strain evidence="7">NIPH 236</strain>
    </source>
</reference>
<name>A0ABN0JNK8_9GAMM</name>
<keyword evidence="7" id="KW-1185">Reference proteome</keyword>
<evidence type="ECO:0000313" key="7">
    <source>
        <dbReference type="Proteomes" id="UP000013190"/>
    </source>
</evidence>
<evidence type="ECO:0000256" key="3">
    <source>
        <dbReference type="ARBA" id="ARBA00022643"/>
    </source>
</evidence>
<dbReference type="RefSeq" id="WP_004662839.1">
    <property type="nucleotide sequence ID" value="NZ_BMDV01000001.1"/>
</dbReference>
<evidence type="ECO:0000256" key="1">
    <source>
        <dbReference type="ARBA" id="ARBA00005990"/>
    </source>
</evidence>
<evidence type="ECO:0000256" key="2">
    <source>
        <dbReference type="ARBA" id="ARBA00022630"/>
    </source>
</evidence>
<dbReference type="InterPro" id="IPR051814">
    <property type="entry name" value="NAD(P)H-dep_FMN_reductase"/>
</dbReference>
<dbReference type="PANTHER" id="PTHR43408:SF2">
    <property type="entry name" value="FMN REDUCTASE (NADPH)"/>
    <property type="match status" value="1"/>
</dbReference>
<dbReference type="NCBIfam" id="TIGR03566">
    <property type="entry name" value="FMN_reduc_MsuE"/>
    <property type="match status" value="1"/>
</dbReference>
<reference evidence="6 7" key="2">
    <citation type="journal article" date="2016" name="Int. J. Syst. Evol. Microbiol.">
        <title>Taxonomy of haemolytic and/or proteolytic strains of the genus Acinetobacter with the proposal of Acinetobacter courvalinii sp. nov. (genomic species 14 sensu Bouvet &amp; Jeanjean), Acinetobacter dispersus sp. nov. (genomic species 17), Acinetobacter modestus sp. nov., Acinetobacter proteolyticus sp. nov. and Acinetobacter vivianii sp. nov.</title>
        <authorList>
            <person name="Nemec A."/>
            <person name="Radolfova-Krizova L."/>
            <person name="Maixnerova M."/>
            <person name="Vrestiakova E."/>
            <person name="Jezek P."/>
            <person name="Sedo O."/>
        </authorList>
    </citation>
    <scope>NUCLEOTIDE SEQUENCE [LARGE SCALE GENOMIC DNA]</scope>
    <source>
        <strain evidence="6 7">NIPH 236</strain>
    </source>
</reference>
<keyword evidence="4" id="KW-0560">Oxidoreductase</keyword>
<accession>A0ABN0JNK8</accession>
<gene>
    <name evidence="6" type="ORF">F992_02339</name>
</gene>
<evidence type="ECO:0000313" key="6">
    <source>
        <dbReference type="EMBL" id="ENU26790.1"/>
    </source>
</evidence>
<evidence type="ECO:0000259" key="5">
    <source>
        <dbReference type="Pfam" id="PF03358"/>
    </source>
</evidence>
<dbReference type="InterPro" id="IPR019912">
    <property type="entry name" value="FMN_Rdtase_MsuE-like"/>
</dbReference>
<keyword evidence="3" id="KW-0288">FMN</keyword>
<keyword evidence="2" id="KW-0285">Flavoprotein</keyword>
<feature type="domain" description="NADPH-dependent FMN reductase-like" evidence="5">
    <location>
        <begin position="11"/>
        <end position="155"/>
    </location>
</feature>
<dbReference type="Gene3D" id="3.40.50.360">
    <property type="match status" value="1"/>
</dbReference>